<keyword evidence="4 10" id="KW-0378">Hydrolase</keyword>
<dbReference type="InterPro" id="IPR011335">
    <property type="entry name" value="Restrct_endonuc-II-like"/>
</dbReference>
<dbReference type="Gene3D" id="1.10.10.990">
    <property type="match status" value="1"/>
</dbReference>
<dbReference type="SUPFAM" id="SSF52540">
    <property type="entry name" value="P-loop containing nucleoside triphosphate hydrolases"/>
    <property type="match status" value="2"/>
</dbReference>
<comment type="miscellaneous">
    <text evidence="10">In the RecBCD complex, RecB has a slow 3'-5' helicase, an exonuclease activity and loads RecA onto ssDNA, RecD has a fast 5'-3' helicase activity, while RecC stimulates the ATPase and processivity of the RecB helicase and contributes to recognition of the Chi site.</text>
</comment>
<evidence type="ECO:0000256" key="5">
    <source>
        <dbReference type="ARBA" id="ARBA00022806"/>
    </source>
</evidence>
<evidence type="ECO:0000256" key="4">
    <source>
        <dbReference type="ARBA" id="ARBA00022801"/>
    </source>
</evidence>
<keyword evidence="6 10" id="KW-0269">Exonuclease</keyword>
<dbReference type="Gene3D" id="3.40.50.10930">
    <property type="match status" value="1"/>
</dbReference>
<dbReference type="Gene3D" id="3.40.50.300">
    <property type="entry name" value="P-loop containing nucleotide triphosphate hydrolases"/>
    <property type="match status" value="2"/>
</dbReference>
<keyword evidence="8 10" id="KW-0238">DNA-binding</keyword>
<evidence type="ECO:0000256" key="7">
    <source>
        <dbReference type="ARBA" id="ARBA00022840"/>
    </source>
</evidence>
<keyword evidence="9 10" id="KW-0234">DNA repair</keyword>
<keyword evidence="7 10" id="KW-0067">ATP-binding</keyword>
<comment type="caution">
    <text evidence="13">The sequence shown here is derived from an EMBL/GenBank/DDBJ whole genome shotgun (WGS) entry which is preliminary data.</text>
</comment>
<dbReference type="Proteomes" id="UP000704762">
    <property type="component" value="Unassembled WGS sequence"/>
</dbReference>
<evidence type="ECO:0000256" key="6">
    <source>
        <dbReference type="ARBA" id="ARBA00022839"/>
    </source>
</evidence>
<gene>
    <name evidence="10" type="primary">recC</name>
    <name evidence="13" type="ORF">JOE57_000419</name>
</gene>
<keyword evidence="2 10" id="KW-0547">Nucleotide-binding</keyword>
<dbReference type="PIRSF" id="PIRSF000980">
    <property type="entry name" value="RecC"/>
    <property type="match status" value="1"/>
</dbReference>
<evidence type="ECO:0000256" key="3">
    <source>
        <dbReference type="ARBA" id="ARBA00022763"/>
    </source>
</evidence>
<reference evidence="13 14" key="1">
    <citation type="submission" date="2021-01" db="EMBL/GenBank/DDBJ databases">
        <title>Sequencing the genomes of 1000 actinobacteria strains.</title>
        <authorList>
            <person name="Klenk H.-P."/>
        </authorList>
    </citation>
    <scope>NUCLEOTIDE SEQUENCE [LARGE SCALE GENOMIC DNA]</scope>
    <source>
        <strain evidence="13 14">DSM 18662</strain>
    </source>
</reference>
<accession>A0ABS2RFI1</accession>
<feature type="region of interest" description="Disordered" evidence="11">
    <location>
        <begin position="346"/>
        <end position="371"/>
    </location>
</feature>
<protein>
    <recommendedName>
        <fullName evidence="10">RecBCD enzyme subunit RecC</fullName>
    </recommendedName>
    <alternativeName>
        <fullName evidence="10">Exonuclease V subunit RecC</fullName>
        <shortName evidence="10">ExoV subunit RecC</shortName>
    </alternativeName>
    <alternativeName>
        <fullName evidence="10">Helicase/nuclease RecBCD subunit RecC</fullName>
    </alternativeName>
</protein>
<comment type="subunit">
    <text evidence="10">Heterotrimer of RecB, RecC and RecD. All subunits contribute to DNA-binding.</text>
</comment>
<dbReference type="InterPro" id="IPR041500">
    <property type="entry name" value="RecC_C"/>
</dbReference>
<evidence type="ECO:0000256" key="11">
    <source>
        <dbReference type="SAM" id="MobiDB-lite"/>
    </source>
</evidence>
<dbReference type="EMBL" id="JAFBCF010000001">
    <property type="protein sequence ID" value="MBM7797498.1"/>
    <property type="molecule type" value="Genomic_DNA"/>
</dbReference>
<feature type="domain" description="RecC C-terminal" evidence="12">
    <location>
        <begin position="835"/>
        <end position="1051"/>
    </location>
</feature>
<dbReference type="Gene3D" id="1.10.10.160">
    <property type="match status" value="1"/>
</dbReference>
<evidence type="ECO:0000313" key="14">
    <source>
        <dbReference type="Proteomes" id="UP000704762"/>
    </source>
</evidence>
<evidence type="ECO:0000313" key="13">
    <source>
        <dbReference type="EMBL" id="MBM7797498.1"/>
    </source>
</evidence>
<comment type="function">
    <text evidence="10">A helicase/nuclease that prepares dsDNA breaks (DSB) for recombinational DNA repair. Binds to DSBs and unwinds DNA via a highly rapid and processive ATP-dependent bidirectional helicase activity. Unwinds dsDNA until it encounters a Chi (crossover hotspot instigator) sequence from the 3' direction. Cuts ssDNA a few nucleotides 3' to the Chi site. The properties and activities of the enzyme are changed at Chi. The Chi-altered holoenzyme produces a long 3'-ssDNA overhang and facilitates RecA-binding to the ssDNA for homologous DNA recombination and repair. Holoenzyme degrades any linearized DNA that is unable to undergo homologous recombination. In the holoenzyme this subunit recognizes the wild-type Chi sequence, and when added to isolated RecB increases its ATP-dependent helicase processivity.</text>
</comment>
<evidence type="ECO:0000256" key="1">
    <source>
        <dbReference type="ARBA" id="ARBA00022722"/>
    </source>
</evidence>
<evidence type="ECO:0000256" key="9">
    <source>
        <dbReference type="ARBA" id="ARBA00023204"/>
    </source>
</evidence>
<keyword evidence="1 10" id="KW-0540">Nuclease</keyword>
<sequence>MTLHIHRAERADRLARALGELLAHPLADPFRPEVVSVPTPGVERWLSQALSHQLGTGEGDDGVCAGIDFSAPRRVVQRATSAAGADPDTDPWQPARSVWPLLAVIDRSRGEPWAALLWSYLGVRDSSDAAEDPARIGRRYATARHLAELFSSYAANRPEMTLAWAAGRDVDGAGAPLGPDYAWQAELWRRLRTELGGPGPAERIRDACHALHVDPTLTDLPERLSVFGATRLSTEQQLVLTALAAHRDVHLWLPHPSPELWLRVRERVGAHPLPAAAAPRRGDSTVDLPRHRLLAYLGRDSRELQLRLSSATVATQDHHYAPLETPAGPAQHPPSLLTRLQDDIAADRSPVPPADRPLLDPADRSIQLHSSHGPDRQVEVLREVLVGLLASDATLEPRDILVMCPDIESFAPLISASFGLDTEEHESDHPGHRLRVRLADRSVRQLNPLLATLAQLLEMTEARVEASTLLDLLAAAPVARKFRFSEDDLLRISDLVARSGVRWGLDQEHRGKFQMGRFGQNTWSAGLDRLLLGVTMAEDDEYFIGTTLPLDDVDSSDVDLVGRLAECVDRVRTALVSFGRRQPLAAWVAACRAALDALTSVSATDAWQLGHAYAELGRLAESAGALGTQVELSLADLRSLLAGTFRGRASRANFRTGTLTMSTMLPMRSVPHRVVCLLGVDDGVYPRIGATDGDDILAADPCVGDRDPRSEDRQLLLDAVMAATEHLVVIYSGADPRTNAHRPPAVPIGELLDTLDLTVRNADGSRVQDVITVSHPLQPFDPANFTPQALTAEPRPFSFDRASMAGARAAAGARRDPAPTFDLTPLPPVQLDRLIALEDLIRFFDHPVKAFLRTRAGLSLFVEDPLPDEMAVALDGLQSWAVGDRLLRLRLRGVDLERSAAAEWRRGELPPQQFGERALRPVVSQLDEVIASAAPYLAQPRTSVDAVATLPDHTVSGTLTGLHGTDLVAVGYSTLASKHRFQSWLRLLALTVHDPAVPWRSIAIGRRHTSVLGPVTAEYARTVLADLVQLYATGLSEPLPLAAKASCEYARLRGRGQPVEAAIEAAEHYWRQDADEAYGLFFGAGAGLDVLLAQPSRQAEERGALAEPSRFGTLSRRVWNPLLEREAL</sequence>
<dbReference type="Pfam" id="PF17946">
    <property type="entry name" value="RecC_C"/>
    <property type="match status" value="1"/>
</dbReference>
<dbReference type="PANTHER" id="PTHR30591:SF1">
    <property type="entry name" value="RECBCD ENZYME SUBUNIT RECC"/>
    <property type="match status" value="1"/>
</dbReference>
<dbReference type="InterPro" id="IPR013986">
    <property type="entry name" value="DExx_box_DNA_helicase_dom_sf"/>
</dbReference>
<evidence type="ECO:0000256" key="2">
    <source>
        <dbReference type="ARBA" id="ARBA00022741"/>
    </source>
</evidence>
<evidence type="ECO:0000256" key="10">
    <source>
        <dbReference type="HAMAP-Rule" id="MF_01486"/>
    </source>
</evidence>
<evidence type="ECO:0000256" key="8">
    <source>
        <dbReference type="ARBA" id="ARBA00023125"/>
    </source>
</evidence>
<comment type="similarity">
    <text evidence="10">Belongs to the RecC family.</text>
</comment>
<dbReference type="Pfam" id="PF04257">
    <property type="entry name" value="Exonuc_V_gamma"/>
    <property type="match status" value="1"/>
</dbReference>
<dbReference type="InterPro" id="IPR027417">
    <property type="entry name" value="P-loop_NTPase"/>
</dbReference>
<dbReference type="RefSeq" id="WP_204916173.1">
    <property type="nucleotide sequence ID" value="NZ_BAAAQP010000011.1"/>
</dbReference>
<dbReference type="NCBIfam" id="TIGR01450">
    <property type="entry name" value="recC"/>
    <property type="match status" value="1"/>
</dbReference>
<keyword evidence="3 10" id="KW-0227">DNA damage</keyword>
<proteinExistence type="inferred from homology"/>
<keyword evidence="14" id="KW-1185">Reference proteome</keyword>
<name>A0ABS2RFI1_9ACTN</name>
<dbReference type="GO" id="GO:0008854">
    <property type="term" value="F:exodeoxyribonuclease V activity"/>
    <property type="evidence" value="ECO:0007669"/>
    <property type="project" value="UniProtKB-EC"/>
</dbReference>
<evidence type="ECO:0000259" key="12">
    <source>
        <dbReference type="Pfam" id="PF17946"/>
    </source>
</evidence>
<dbReference type="SUPFAM" id="SSF52980">
    <property type="entry name" value="Restriction endonuclease-like"/>
    <property type="match status" value="1"/>
</dbReference>
<dbReference type="InterPro" id="IPR006697">
    <property type="entry name" value="RecC"/>
</dbReference>
<organism evidence="13 14">
    <name type="scientific">Microlunatus panaciterrae</name>
    <dbReference type="NCBI Taxonomy" id="400768"/>
    <lineage>
        <taxon>Bacteria</taxon>
        <taxon>Bacillati</taxon>
        <taxon>Actinomycetota</taxon>
        <taxon>Actinomycetes</taxon>
        <taxon>Propionibacteriales</taxon>
        <taxon>Propionibacteriaceae</taxon>
        <taxon>Microlunatus</taxon>
    </lineage>
</organism>
<keyword evidence="5 10" id="KW-0347">Helicase</keyword>
<dbReference type="HAMAP" id="MF_01486">
    <property type="entry name" value="RecC"/>
    <property type="match status" value="1"/>
</dbReference>
<dbReference type="PANTHER" id="PTHR30591">
    <property type="entry name" value="RECBCD ENZYME SUBUNIT RECC"/>
    <property type="match status" value="1"/>
</dbReference>